<keyword evidence="2" id="KW-1185">Reference proteome</keyword>
<organism evidence="1 2">
    <name type="scientific">Aegilops tauschii subsp. strangulata</name>
    <name type="common">Goatgrass</name>
    <dbReference type="NCBI Taxonomy" id="200361"/>
    <lineage>
        <taxon>Eukaryota</taxon>
        <taxon>Viridiplantae</taxon>
        <taxon>Streptophyta</taxon>
        <taxon>Embryophyta</taxon>
        <taxon>Tracheophyta</taxon>
        <taxon>Spermatophyta</taxon>
        <taxon>Magnoliopsida</taxon>
        <taxon>Liliopsida</taxon>
        <taxon>Poales</taxon>
        <taxon>Poaceae</taxon>
        <taxon>BOP clade</taxon>
        <taxon>Pooideae</taxon>
        <taxon>Triticodae</taxon>
        <taxon>Triticeae</taxon>
        <taxon>Triticinae</taxon>
        <taxon>Aegilops</taxon>
    </lineage>
</organism>
<protein>
    <recommendedName>
        <fullName evidence="3">Reverse transcriptase domain-containing protein</fullName>
    </recommendedName>
</protein>
<reference evidence="1" key="4">
    <citation type="submission" date="2019-03" db="UniProtKB">
        <authorList>
            <consortium name="EnsemblPlants"/>
        </authorList>
    </citation>
    <scope>IDENTIFICATION</scope>
</reference>
<reference evidence="2" key="1">
    <citation type="journal article" date="2014" name="Science">
        <title>Ancient hybridizations among the ancestral genomes of bread wheat.</title>
        <authorList>
            <consortium name="International Wheat Genome Sequencing Consortium,"/>
            <person name="Marcussen T."/>
            <person name="Sandve S.R."/>
            <person name="Heier L."/>
            <person name="Spannagl M."/>
            <person name="Pfeifer M."/>
            <person name="Jakobsen K.S."/>
            <person name="Wulff B.B."/>
            <person name="Steuernagel B."/>
            <person name="Mayer K.F."/>
            <person name="Olsen O.A."/>
        </authorList>
    </citation>
    <scope>NUCLEOTIDE SEQUENCE [LARGE SCALE GENOMIC DNA]</scope>
    <source>
        <strain evidence="2">cv. AL8/78</strain>
    </source>
</reference>
<reference evidence="2" key="2">
    <citation type="journal article" date="2017" name="Nat. Plants">
        <title>The Aegilops tauschii genome reveals multiple impacts of transposons.</title>
        <authorList>
            <person name="Zhao G."/>
            <person name="Zou C."/>
            <person name="Li K."/>
            <person name="Wang K."/>
            <person name="Li T."/>
            <person name="Gao L."/>
            <person name="Zhang X."/>
            <person name="Wang H."/>
            <person name="Yang Z."/>
            <person name="Liu X."/>
            <person name="Jiang W."/>
            <person name="Mao L."/>
            <person name="Kong X."/>
            <person name="Jiao Y."/>
            <person name="Jia J."/>
        </authorList>
    </citation>
    <scope>NUCLEOTIDE SEQUENCE [LARGE SCALE GENOMIC DNA]</scope>
    <source>
        <strain evidence="2">cv. AL8/78</strain>
    </source>
</reference>
<evidence type="ECO:0000313" key="1">
    <source>
        <dbReference type="EnsemblPlants" id="AET5Gv20714500.1"/>
    </source>
</evidence>
<reference evidence="1" key="3">
    <citation type="journal article" date="2017" name="Nature">
        <title>Genome sequence of the progenitor of the wheat D genome Aegilops tauschii.</title>
        <authorList>
            <person name="Luo M.C."/>
            <person name="Gu Y.Q."/>
            <person name="Puiu D."/>
            <person name="Wang H."/>
            <person name="Twardziok S.O."/>
            <person name="Deal K.R."/>
            <person name="Huo N."/>
            <person name="Zhu T."/>
            <person name="Wang L."/>
            <person name="Wang Y."/>
            <person name="McGuire P.E."/>
            <person name="Liu S."/>
            <person name="Long H."/>
            <person name="Ramasamy R.K."/>
            <person name="Rodriguez J.C."/>
            <person name="Van S.L."/>
            <person name="Yuan L."/>
            <person name="Wang Z."/>
            <person name="Xia Z."/>
            <person name="Xiao L."/>
            <person name="Anderson O.D."/>
            <person name="Ouyang S."/>
            <person name="Liang Y."/>
            <person name="Zimin A.V."/>
            <person name="Pertea G."/>
            <person name="Qi P."/>
            <person name="Bennetzen J.L."/>
            <person name="Dai X."/>
            <person name="Dawson M.W."/>
            <person name="Muller H.G."/>
            <person name="Kugler K."/>
            <person name="Rivarola-Duarte L."/>
            <person name="Spannagl M."/>
            <person name="Mayer K.F.X."/>
            <person name="Lu F.H."/>
            <person name="Bevan M.W."/>
            <person name="Leroy P."/>
            <person name="Li P."/>
            <person name="You F.M."/>
            <person name="Sun Q."/>
            <person name="Liu Z."/>
            <person name="Lyons E."/>
            <person name="Wicker T."/>
            <person name="Salzberg S.L."/>
            <person name="Devos K.M."/>
            <person name="Dvorak J."/>
        </authorList>
    </citation>
    <scope>NUCLEOTIDE SEQUENCE [LARGE SCALE GENOMIC DNA]</scope>
    <source>
        <strain evidence="1">cv. AL8/78</strain>
    </source>
</reference>
<sequence>RHWDICEADVTKAILGIVRGEESPACVNDTLLVLIPKVANPTLLSQFRPIALRNVLYKIASKVLANRLKVILPEIISE</sequence>
<dbReference type="STRING" id="200361.A0A453LCR5"/>
<dbReference type="EnsemblPlants" id="AET5Gv20714500.1">
    <property type="protein sequence ID" value="AET5Gv20714500.1"/>
    <property type="gene ID" value="AET5Gv20714500"/>
</dbReference>
<evidence type="ECO:0008006" key="3">
    <source>
        <dbReference type="Google" id="ProtNLM"/>
    </source>
</evidence>
<reference evidence="1" key="5">
    <citation type="journal article" date="2021" name="G3 (Bethesda)">
        <title>Aegilops tauschii genome assembly Aet v5.0 features greater sequence contiguity and improved annotation.</title>
        <authorList>
            <person name="Wang L."/>
            <person name="Zhu T."/>
            <person name="Rodriguez J.C."/>
            <person name="Deal K.R."/>
            <person name="Dubcovsky J."/>
            <person name="McGuire P.E."/>
            <person name="Lux T."/>
            <person name="Spannagl M."/>
            <person name="Mayer K.F.X."/>
            <person name="Baldrich P."/>
            <person name="Meyers B.C."/>
            <person name="Huo N."/>
            <person name="Gu Y.Q."/>
            <person name="Zhou H."/>
            <person name="Devos K.M."/>
            <person name="Bennetzen J.L."/>
            <person name="Unver T."/>
            <person name="Budak H."/>
            <person name="Gulick P.J."/>
            <person name="Galiba G."/>
            <person name="Kalapos B."/>
            <person name="Nelson D.R."/>
            <person name="Li P."/>
            <person name="You F.M."/>
            <person name="Luo M.C."/>
            <person name="Dvorak J."/>
        </authorList>
    </citation>
    <scope>NUCLEOTIDE SEQUENCE [LARGE SCALE GENOMIC DNA]</scope>
    <source>
        <strain evidence="1">cv. AL8/78</strain>
    </source>
</reference>
<evidence type="ECO:0000313" key="2">
    <source>
        <dbReference type="Proteomes" id="UP000015105"/>
    </source>
</evidence>
<proteinExistence type="predicted"/>
<dbReference type="Gramene" id="AET5Gv20714500.1">
    <property type="protein sequence ID" value="AET5Gv20714500.1"/>
    <property type="gene ID" value="AET5Gv20714500"/>
</dbReference>
<dbReference type="AlphaFoldDB" id="A0A453LCR5"/>
<accession>A0A453LCR5</accession>
<dbReference type="Proteomes" id="UP000015105">
    <property type="component" value="Chromosome 5D"/>
</dbReference>
<name>A0A453LCR5_AEGTS</name>